<feature type="domain" description="Mos1 transposase HTH" evidence="1">
    <location>
        <begin position="203"/>
        <end position="250"/>
    </location>
</feature>
<protein>
    <recommendedName>
        <fullName evidence="1">Mos1 transposase HTH domain-containing protein</fullName>
    </recommendedName>
</protein>
<dbReference type="Pfam" id="PF17906">
    <property type="entry name" value="HTH_48"/>
    <property type="match status" value="1"/>
</dbReference>
<reference evidence="2 3" key="1">
    <citation type="submission" date="2022-01" db="EMBL/GenBank/DDBJ databases">
        <title>A chromosomal length assembly of Cordylochernes scorpioides.</title>
        <authorList>
            <person name="Zeh D."/>
            <person name="Zeh J."/>
        </authorList>
    </citation>
    <scope>NUCLEOTIDE SEQUENCE [LARGE SCALE GENOMIC DNA]</scope>
    <source>
        <strain evidence="2">IN4F17</strain>
        <tissue evidence="2">Whole Body</tissue>
    </source>
</reference>
<name>A0ABY6LD87_9ARAC</name>
<dbReference type="InterPro" id="IPR036397">
    <property type="entry name" value="RNaseH_sf"/>
</dbReference>
<keyword evidence="3" id="KW-1185">Reference proteome</keyword>
<dbReference type="Proteomes" id="UP001235939">
    <property type="component" value="Chromosome 17"/>
</dbReference>
<dbReference type="EMBL" id="CP092879">
    <property type="protein sequence ID" value="UYV79028.1"/>
    <property type="molecule type" value="Genomic_DNA"/>
</dbReference>
<proteinExistence type="predicted"/>
<dbReference type="InterPro" id="IPR052709">
    <property type="entry name" value="Transposase-MT_Hybrid"/>
</dbReference>
<dbReference type="InterPro" id="IPR001888">
    <property type="entry name" value="Transposase_1"/>
</dbReference>
<evidence type="ECO:0000313" key="3">
    <source>
        <dbReference type="Proteomes" id="UP001235939"/>
    </source>
</evidence>
<dbReference type="PANTHER" id="PTHR46060">
    <property type="entry name" value="MARINER MOS1 TRANSPOSASE-LIKE PROTEIN"/>
    <property type="match status" value="1"/>
</dbReference>
<dbReference type="InterPro" id="IPR041426">
    <property type="entry name" value="Mos1_HTH"/>
</dbReference>
<sequence length="400" mass="46824">MEAAADNSSAVPPTVATEEIEPASWNHSRSVYSPGIHRCRSILKKIYHLQHYREYILPMLNTLSVDTGFLAEITMKEIIEEISRLKNCKAAGIDESDIDFITEKRYNYLNEILTRKFIWTKENVEMLKHNLSDIEVGNETDINTETANFTKQIYTAMESANIIKFAKRRHQLSKPWYDKDCYIMKKTTKVFWIVFDFYLFKKMDQRTCIKFCVKNEIKCADAFRMLTVAYGEATLDRSNVYRWYKMFSEGREDVNDEERAGRPSTSTTDEKINEVEKMILANRRITVREVAEDLNISIGSCHSIFINDLGMRRVAAKFVPKLLNCDQKQHRMNIANEMLDSVRDDPNLLQRVITGDEAGVVHHEFLPQGRTVNKEYYLQVMRNLREAIRQKRPDLWKNKN</sequence>
<dbReference type="Gene3D" id="1.10.10.1450">
    <property type="match status" value="1"/>
</dbReference>
<dbReference type="Gene3D" id="3.30.420.10">
    <property type="entry name" value="Ribonuclease H-like superfamily/Ribonuclease H"/>
    <property type="match status" value="1"/>
</dbReference>
<dbReference type="Pfam" id="PF01359">
    <property type="entry name" value="Transposase_1"/>
    <property type="match status" value="1"/>
</dbReference>
<evidence type="ECO:0000313" key="2">
    <source>
        <dbReference type="EMBL" id="UYV79028.1"/>
    </source>
</evidence>
<dbReference type="PANTHER" id="PTHR46060:SF1">
    <property type="entry name" value="MARINER MOS1 TRANSPOSASE-LIKE PROTEIN"/>
    <property type="match status" value="1"/>
</dbReference>
<accession>A0ABY6LD87</accession>
<organism evidence="2 3">
    <name type="scientific">Cordylochernes scorpioides</name>
    <dbReference type="NCBI Taxonomy" id="51811"/>
    <lineage>
        <taxon>Eukaryota</taxon>
        <taxon>Metazoa</taxon>
        <taxon>Ecdysozoa</taxon>
        <taxon>Arthropoda</taxon>
        <taxon>Chelicerata</taxon>
        <taxon>Arachnida</taxon>
        <taxon>Pseudoscorpiones</taxon>
        <taxon>Cheliferoidea</taxon>
        <taxon>Chernetidae</taxon>
        <taxon>Cordylochernes</taxon>
    </lineage>
</organism>
<evidence type="ECO:0000259" key="1">
    <source>
        <dbReference type="Pfam" id="PF17906"/>
    </source>
</evidence>
<gene>
    <name evidence="2" type="ORF">LAZ67_17000747</name>
</gene>